<evidence type="ECO:0000256" key="14">
    <source>
        <dbReference type="ARBA" id="ARBA00024688"/>
    </source>
</evidence>
<keyword evidence="7 17" id="KW-0479">Metal-binding</keyword>
<evidence type="ECO:0000256" key="8">
    <source>
        <dbReference type="ARBA" id="ARBA00022729"/>
    </source>
</evidence>
<keyword evidence="4 15" id="KW-1003">Cell membrane</keyword>
<dbReference type="RefSeq" id="WP_004439988.1">
    <property type="nucleotide sequence ID" value="NZ_JH414765.1"/>
</dbReference>
<dbReference type="Proteomes" id="UP000011747">
    <property type="component" value="Unassembled WGS sequence"/>
</dbReference>
<evidence type="ECO:0000259" key="21">
    <source>
        <dbReference type="PROSITE" id="PS50999"/>
    </source>
</evidence>
<comment type="subcellular location">
    <subcellularLocation>
        <location evidence="1 16">Cell membrane</location>
        <topology evidence="1 16">Multi-pass membrane protein</topology>
    </subcellularLocation>
</comment>
<dbReference type="GO" id="GO:0042773">
    <property type="term" value="P:ATP synthesis coupled electron transport"/>
    <property type="evidence" value="ECO:0007669"/>
    <property type="project" value="TreeGrafter"/>
</dbReference>
<evidence type="ECO:0000256" key="7">
    <source>
        <dbReference type="ARBA" id="ARBA00022723"/>
    </source>
</evidence>
<comment type="similarity">
    <text evidence="2 15 16">Belongs to the cytochrome c oxidase subunit 2 family.</text>
</comment>
<keyword evidence="6 16" id="KW-0812">Transmembrane</keyword>
<dbReference type="InterPro" id="IPR036257">
    <property type="entry name" value="Cyt_c_oxidase_su2_TM_sf"/>
</dbReference>
<keyword evidence="12 17" id="KW-0186">Copper</keyword>
<evidence type="ECO:0000256" key="19">
    <source>
        <dbReference type="SAM" id="Phobius"/>
    </source>
</evidence>
<dbReference type="SUPFAM" id="SSF81464">
    <property type="entry name" value="Cytochrome c oxidase subunit II-like, transmembrane region"/>
    <property type="match status" value="1"/>
</dbReference>
<dbReference type="EMBL" id="ACWF01000174">
    <property type="protein sequence ID" value="EHL71963.1"/>
    <property type="molecule type" value="Genomic_DNA"/>
</dbReference>
<dbReference type="AlphaFoldDB" id="G9QQX6"/>
<reference evidence="22 23" key="1">
    <citation type="submission" date="2011-09" db="EMBL/GenBank/DDBJ databases">
        <title>The Genome Sequence of Bacillus smithii 7_3_47FAA.</title>
        <authorList>
            <consortium name="The Broad Institute Genome Sequencing Platform"/>
            <person name="Earl A."/>
            <person name="Ward D."/>
            <person name="Feldgarden M."/>
            <person name="Gevers D."/>
            <person name="Daigneault M."/>
            <person name="Strauss J."/>
            <person name="Allen-Vercoe E."/>
            <person name="Young S.K."/>
            <person name="Zeng Q."/>
            <person name="Gargeya S."/>
            <person name="Fitzgerald M."/>
            <person name="Haas B."/>
            <person name="Abouelleil A."/>
            <person name="Alvarado L."/>
            <person name="Arachchi H.M."/>
            <person name="Berlin A."/>
            <person name="Brown A."/>
            <person name="Chapman S.B."/>
            <person name="Chen Z."/>
            <person name="Dunbar C."/>
            <person name="Freedman E."/>
            <person name="Gearin G."/>
            <person name="Goldberg J."/>
            <person name="Griggs A."/>
            <person name="Gujja S."/>
            <person name="Heiman D."/>
            <person name="Howarth C."/>
            <person name="Larson L."/>
            <person name="Lui A."/>
            <person name="MacDonald P.J.P."/>
            <person name="Montmayeur A."/>
            <person name="Murphy C."/>
            <person name="Neiman D."/>
            <person name="Pearson M."/>
            <person name="Priest M."/>
            <person name="Roberts A."/>
            <person name="Saif S."/>
            <person name="Shea T."/>
            <person name="Shenoy N."/>
            <person name="Sisk P."/>
            <person name="Stolte C."/>
            <person name="Sykes S."/>
            <person name="Wortman J."/>
            <person name="Nusbaum C."/>
            <person name="Birren B."/>
        </authorList>
    </citation>
    <scope>NUCLEOTIDE SEQUENCE [LARGE SCALE GENOMIC DNA]</scope>
    <source>
        <strain evidence="22 23">7_3_47FAA</strain>
    </source>
</reference>
<evidence type="ECO:0000256" key="12">
    <source>
        <dbReference type="ARBA" id="ARBA00023008"/>
    </source>
</evidence>
<dbReference type="GO" id="GO:0005886">
    <property type="term" value="C:plasma membrane"/>
    <property type="evidence" value="ECO:0007669"/>
    <property type="project" value="UniProtKB-SubCell"/>
</dbReference>
<comment type="caution">
    <text evidence="22">The sequence shown here is derived from an EMBL/GenBank/DDBJ whole genome shotgun (WGS) entry which is preliminary data.</text>
</comment>
<evidence type="ECO:0000256" key="16">
    <source>
        <dbReference type="RuleBase" id="RU000456"/>
    </source>
</evidence>
<dbReference type="PATRIC" id="fig|665952.3.peg.3643"/>
<keyword evidence="11 15" id="KW-0560">Oxidoreductase</keyword>
<evidence type="ECO:0000256" key="1">
    <source>
        <dbReference type="ARBA" id="ARBA00004651"/>
    </source>
</evidence>
<dbReference type="NCBIfam" id="TIGR02866">
    <property type="entry name" value="CoxB"/>
    <property type="match status" value="1"/>
</dbReference>
<dbReference type="InterPro" id="IPR014222">
    <property type="entry name" value="Cyt_c_oxidase_su2"/>
</dbReference>
<dbReference type="GO" id="GO:0005507">
    <property type="term" value="F:copper ion binding"/>
    <property type="evidence" value="ECO:0007669"/>
    <property type="project" value="InterPro"/>
</dbReference>
<dbReference type="Gene3D" id="2.60.40.420">
    <property type="entry name" value="Cupredoxins - blue copper proteins"/>
    <property type="match status" value="1"/>
</dbReference>
<dbReference type="Pfam" id="PF02790">
    <property type="entry name" value="COX2_TM"/>
    <property type="match status" value="1"/>
</dbReference>
<evidence type="ECO:0000256" key="5">
    <source>
        <dbReference type="ARBA" id="ARBA00022660"/>
    </source>
</evidence>
<dbReference type="InterPro" id="IPR002429">
    <property type="entry name" value="CcO_II-like_C"/>
</dbReference>
<dbReference type="PROSITE" id="PS51257">
    <property type="entry name" value="PROKAR_LIPOPROTEIN"/>
    <property type="match status" value="1"/>
</dbReference>
<evidence type="ECO:0000256" key="3">
    <source>
        <dbReference type="ARBA" id="ARBA00022448"/>
    </source>
</evidence>
<dbReference type="CDD" id="cd04212">
    <property type="entry name" value="CuRO_UO_II"/>
    <property type="match status" value="1"/>
</dbReference>
<evidence type="ECO:0000256" key="6">
    <source>
        <dbReference type="ARBA" id="ARBA00022692"/>
    </source>
</evidence>
<dbReference type="InterPro" id="IPR045187">
    <property type="entry name" value="CcO_II"/>
</dbReference>
<accession>G9QQX6</accession>
<feature type="transmembrane region" description="Helical" evidence="19">
    <location>
        <begin position="42"/>
        <end position="68"/>
    </location>
</feature>
<keyword evidence="8" id="KW-0732">Signal</keyword>
<dbReference type="HOGENOM" id="CLU_036876_6_0_9"/>
<comment type="catalytic activity">
    <reaction evidence="15">
        <text>2 a quinol + O2 = 2 a quinone + 2 H2O</text>
        <dbReference type="Rhea" id="RHEA:55376"/>
        <dbReference type="ChEBI" id="CHEBI:15377"/>
        <dbReference type="ChEBI" id="CHEBI:15379"/>
        <dbReference type="ChEBI" id="CHEBI:24646"/>
        <dbReference type="ChEBI" id="CHEBI:132124"/>
    </reaction>
</comment>
<organism evidence="22 23">
    <name type="scientific">Bacillus smithii 7_3_47FAA</name>
    <dbReference type="NCBI Taxonomy" id="665952"/>
    <lineage>
        <taxon>Bacteria</taxon>
        <taxon>Bacillati</taxon>
        <taxon>Bacillota</taxon>
        <taxon>Bacilli</taxon>
        <taxon>Bacillales</taxon>
        <taxon>Bacillaceae</taxon>
        <taxon>Bacillus</taxon>
    </lineage>
</organism>
<feature type="domain" description="Cytochrome oxidase subunit II copper A binding" evidence="20">
    <location>
        <begin position="127"/>
        <end position="239"/>
    </location>
</feature>
<evidence type="ECO:0000256" key="10">
    <source>
        <dbReference type="ARBA" id="ARBA00022989"/>
    </source>
</evidence>
<evidence type="ECO:0000256" key="13">
    <source>
        <dbReference type="ARBA" id="ARBA00023136"/>
    </source>
</evidence>
<keyword evidence="23" id="KW-1185">Reference proteome</keyword>
<evidence type="ECO:0000256" key="2">
    <source>
        <dbReference type="ARBA" id="ARBA00007866"/>
    </source>
</evidence>
<dbReference type="PANTHER" id="PTHR22888">
    <property type="entry name" value="CYTOCHROME C OXIDASE, SUBUNIT II"/>
    <property type="match status" value="1"/>
</dbReference>
<gene>
    <name evidence="22" type="ORF">HMPREF1015_02399</name>
</gene>
<evidence type="ECO:0000313" key="22">
    <source>
        <dbReference type="EMBL" id="EHL71963.1"/>
    </source>
</evidence>
<dbReference type="GO" id="GO:0016682">
    <property type="term" value="F:oxidoreductase activity, acting on diphenols and related substances as donors, oxygen as acceptor"/>
    <property type="evidence" value="ECO:0007669"/>
    <property type="project" value="InterPro"/>
</dbReference>
<evidence type="ECO:0000256" key="11">
    <source>
        <dbReference type="ARBA" id="ARBA00023002"/>
    </source>
</evidence>
<comment type="cofactor">
    <cofactor evidence="17">
        <name>Cu cation</name>
        <dbReference type="ChEBI" id="CHEBI:23378"/>
    </cofactor>
    <text evidence="17">Binds a copper A center.</text>
</comment>
<comment type="function">
    <text evidence="15">Catalyzes quinol oxidation with the concomitant reduction of oxygen to water. Subunit II transfers the electrons from a quinol to the binuclear center of the catalytic subunit I.</text>
</comment>
<dbReference type="SUPFAM" id="SSF49503">
    <property type="entry name" value="Cupredoxins"/>
    <property type="match status" value="1"/>
</dbReference>
<evidence type="ECO:0000313" key="23">
    <source>
        <dbReference type="Proteomes" id="UP000011747"/>
    </source>
</evidence>
<comment type="catalytic activity">
    <reaction evidence="17">
        <text>4 Fe(II)-[cytochrome c] + O2 + 8 H(+)(in) = 4 Fe(III)-[cytochrome c] + 2 H2O + 4 H(+)(out)</text>
        <dbReference type="Rhea" id="RHEA:11436"/>
        <dbReference type="Rhea" id="RHEA-COMP:10350"/>
        <dbReference type="Rhea" id="RHEA-COMP:14399"/>
        <dbReference type="ChEBI" id="CHEBI:15377"/>
        <dbReference type="ChEBI" id="CHEBI:15378"/>
        <dbReference type="ChEBI" id="CHEBI:15379"/>
        <dbReference type="ChEBI" id="CHEBI:29033"/>
        <dbReference type="ChEBI" id="CHEBI:29034"/>
        <dbReference type="EC" id="7.1.1.9"/>
    </reaction>
</comment>
<dbReference type="PROSITE" id="PS50999">
    <property type="entry name" value="COX2_TM"/>
    <property type="match status" value="1"/>
</dbReference>
<evidence type="ECO:0000256" key="4">
    <source>
        <dbReference type="ARBA" id="ARBA00022475"/>
    </source>
</evidence>
<dbReference type="InterPro" id="IPR006333">
    <property type="entry name" value="Cyt_o_ubiquinol_oxidase_su2"/>
</dbReference>
<dbReference type="InterPro" id="IPR034227">
    <property type="entry name" value="CuRO_UO_II"/>
</dbReference>
<dbReference type="Gene3D" id="1.10.287.90">
    <property type="match status" value="1"/>
</dbReference>
<comment type="function">
    <text evidence="14 17">Subunits I and II form the functional core of the enzyme complex. Electrons originating in cytochrome c are transferred via heme a and Cu(A) to the binuclear center formed by heme a3 and Cu(B).</text>
</comment>
<feature type="transmembrane region" description="Helical" evidence="19">
    <location>
        <begin position="92"/>
        <end position="110"/>
    </location>
</feature>
<dbReference type="Pfam" id="PF00116">
    <property type="entry name" value="COX2"/>
    <property type="match status" value="1"/>
</dbReference>
<feature type="compositionally biased region" description="Basic and acidic residues" evidence="18">
    <location>
        <begin position="297"/>
        <end position="309"/>
    </location>
</feature>
<dbReference type="PANTHER" id="PTHR22888:SF18">
    <property type="entry name" value="CYTOCHROME BO(3) UBIQUINOL OXIDASE SUBUNIT 2"/>
    <property type="match status" value="1"/>
</dbReference>
<evidence type="ECO:0000256" key="15">
    <source>
        <dbReference type="PIRNR" id="PIRNR000292"/>
    </source>
</evidence>
<dbReference type="GO" id="GO:0004129">
    <property type="term" value="F:cytochrome-c oxidase activity"/>
    <property type="evidence" value="ECO:0007669"/>
    <property type="project" value="UniProtKB-UniRule"/>
</dbReference>
<name>G9QQX6_9BACI</name>
<feature type="transmembrane region" description="Helical" evidence="19">
    <location>
        <begin position="12"/>
        <end position="30"/>
    </location>
</feature>
<keyword evidence="10 19" id="KW-1133">Transmembrane helix</keyword>
<keyword evidence="5 15" id="KW-0679">Respiratory chain</keyword>
<feature type="region of interest" description="Disordered" evidence="18">
    <location>
        <begin position="297"/>
        <end position="320"/>
    </location>
</feature>
<keyword evidence="13 15" id="KW-0472">Membrane</keyword>
<sequence length="320" mass="35986">MIQKWLKWLKVLPAAIFAVMTLAGCENYVVLQPKGPVAKTEYDLIVFTSLVCLGIILVVFALLFYIIWRYRDKPDNKAPYQPEWDDNKTLEIVWWSIPIVICLILGYSTAKTTYALAKGTGLHDSNKQAVTIQATSLDWKWLFTYPDDKVASVNEVVIPAGVPVKFELTSDAPMNSFWVPSLGGQIYTMPGMSMGLYLKADKPGVYYGSGANFSGEGFAHMKFKVIAKPENEYKQWVAQVKKSSPALTEKGYETLSKPGLTDKAFYSSYPNGLFEKIVKKNGGDFYKMHHMDTYKTHPDFGKDSEKDENGGSEMNMDMSH</sequence>
<evidence type="ECO:0000256" key="17">
    <source>
        <dbReference type="RuleBase" id="RU004024"/>
    </source>
</evidence>
<keyword evidence="3 15" id="KW-0813">Transport</keyword>
<feature type="domain" description="Cytochrome oxidase subunit II transmembrane region profile" evidence="21">
    <location>
        <begin position="22"/>
        <end position="120"/>
    </location>
</feature>
<dbReference type="PROSITE" id="PS50857">
    <property type="entry name" value="COX2_CUA"/>
    <property type="match status" value="1"/>
</dbReference>
<evidence type="ECO:0000256" key="9">
    <source>
        <dbReference type="ARBA" id="ARBA00022982"/>
    </source>
</evidence>
<dbReference type="PIRSF" id="PIRSF000292">
    <property type="entry name" value="Ubi_od_II"/>
    <property type="match status" value="1"/>
</dbReference>
<dbReference type="InterPro" id="IPR008972">
    <property type="entry name" value="Cupredoxin"/>
</dbReference>
<dbReference type="EC" id="1.10.3.-" evidence="15"/>
<evidence type="ECO:0000259" key="20">
    <source>
        <dbReference type="PROSITE" id="PS50857"/>
    </source>
</evidence>
<proteinExistence type="inferred from homology"/>
<keyword evidence="9 15" id="KW-0249">Electron transport</keyword>
<protein>
    <recommendedName>
        <fullName evidence="15">Quinol oxidase subunit 2</fullName>
        <ecNumber evidence="15">1.10.3.-</ecNumber>
    </recommendedName>
</protein>
<dbReference type="InterPro" id="IPR011759">
    <property type="entry name" value="Cyt_c_oxidase_su2_TM_dom"/>
</dbReference>
<evidence type="ECO:0000256" key="18">
    <source>
        <dbReference type="SAM" id="MobiDB-lite"/>
    </source>
</evidence>